<evidence type="ECO:0000256" key="3">
    <source>
        <dbReference type="ARBA" id="ARBA00013194"/>
    </source>
</evidence>
<dbReference type="AlphaFoldDB" id="E3LT73"/>
<dbReference type="FunFam" id="2.40.100.10:FF:000022">
    <property type="entry name" value="Peptidyl-prolyl cis-trans isomerase CYP95"/>
    <property type="match status" value="1"/>
</dbReference>
<dbReference type="EMBL" id="DS268414">
    <property type="protein sequence ID" value="EFP09512.1"/>
    <property type="molecule type" value="Genomic_DNA"/>
</dbReference>
<organism evidence="9">
    <name type="scientific">Caenorhabditis remanei</name>
    <name type="common">Caenorhabditis vulgaris</name>
    <dbReference type="NCBI Taxonomy" id="31234"/>
    <lineage>
        <taxon>Eukaryota</taxon>
        <taxon>Metazoa</taxon>
        <taxon>Ecdysozoa</taxon>
        <taxon>Nematoda</taxon>
        <taxon>Chromadorea</taxon>
        <taxon>Rhabditida</taxon>
        <taxon>Rhabditina</taxon>
        <taxon>Rhabditomorpha</taxon>
        <taxon>Rhabditoidea</taxon>
        <taxon>Rhabditidae</taxon>
        <taxon>Peloderinae</taxon>
        <taxon>Caenorhabditis</taxon>
    </lineage>
</organism>
<dbReference type="PROSITE" id="PS50072">
    <property type="entry name" value="CSA_PPIASE_2"/>
    <property type="match status" value="1"/>
</dbReference>
<dbReference type="OMA" id="HCNGKHV"/>
<dbReference type="GO" id="GO:0003755">
    <property type="term" value="F:peptidyl-prolyl cis-trans isomerase activity"/>
    <property type="evidence" value="ECO:0007669"/>
    <property type="project" value="UniProtKB-KW"/>
</dbReference>
<gene>
    <name evidence="8" type="primary">Cre-cyn-9</name>
    <name evidence="8" type="ORF">CRE_25151</name>
</gene>
<feature type="compositionally biased region" description="Polar residues" evidence="6">
    <location>
        <begin position="218"/>
        <end position="227"/>
    </location>
</feature>
<evidence type="ECO:0000313" key="8">
    <source>
        <dbReference type="EMBL" id="EFP09512.1"/>
    </source>
</evidence>
<dbReference type="PANTHER" id="PTHR11071">
    <property type="entry name" value="PEPTIDYL-PROLYL CIS-TRANS ISOMERASE"/>
    <property type="match status" value="1"/>
</dbReference>
<reference evidence="8" key="1">
    <citation type="submission" date="2007-07" db="EMBL/GenBank/DDBJ databases">
        <title>PCAP assembly of the Caenorhabditis remanei genome.</title>
        <authorList>
            <consortium name="The Caenorhabditis remanei Sequencing Consortium"/>
            <person name="Wilson R.K."/>
        </authorList>
    </citation>
    <scope>NUCLEOTIDE SEQUENCE [LARGE SCALE GENOMIC DNA]</scope>
    <source>
        <strain evidence="8">PB4641</strain>
    </source>
</reference>
<dbReference type="SUPFAM" id="SSF50891">
    <property type="entry name" value="Cyclophilin-like"/>
    <property type="match status" value="1"/>
</dbReference>
<feature type="region of interest" description="Disordered" evidence="6">
    <location>
        <begin position="208"/>
        <end position="316"/>
    </location>
</feature>
<proteinExistence type="inferred from homology"/>
<accession>E3LT73</accession>
<feature type="compositionally biased region" description="Basic and acidic residues" evidence="6">
    <location>
        <begin position="236"/>
        <end position="276"/>
    </location>
</feature>
<dbReference type="Gene3D" id="2.40.100.10">
    <property type="entry name" value="Cyclophilin-like"/>
    <property type="match status" value="1"/>
</dbReference>
<dbReference type="InParanoid" id="E3LT73"/>
<keyword evidence="9" id="KW-1185">Reference proteome</keyword>
<dbReference type="InterPro" id="IPR002130">
    <property type="entry name" value="Cyclophilin-type_PPIase_dom"/>
</dbReference>
<dbReference type="PRINTS" id="PR00153">
    <property type="entry name" value="CSAPPISMRASE"/>
</dbReference>
<dbReference type="PANTHER" id="PTHR11071:SF561">
    <property type="entry name" value="PEPTIDYL-PROLYL CIS-TRANS ISOMERASE D-RELATED"/>
    <property type="match status" value="1"/>
</dbReference>
<evidence type="ECO:0000256" key="2">
    <source>
        <dbReference type="ARBA" id="ARBA00007365"/>
    </source>
</evidence>
<dbReference type="Proteomes" id="UP000008281">
    <property type="component" value="Unassembled WGS sequence"/>
</dbReference>
<dbReference type="eggNOG" id="KOG0546">
    <property type="taxonomic scope" value="Eukaryota"/>
</dbReference>
<protein>
    <recommendedName>
        <fullName evidence="3">peptidylprolyl isomerase</fullName>
        <ecNumber evidence="3">5.2.1.8</ecNumber>
    </recommendedName>
</protein>
<evidence type="ECO:0000313" key="9">
    <source>
        <dbReference type="Proteomes" id="UP000008281"/>
    </source>
</evidence>
<feature type="domain" description="PPIase cyclophilin-type" evidence="7">
    <location>
        <begin position="9"/>
        <end position="174"/>
    </location>
</feature>
<dbReference type="GO" id="GO:0005829">
    <property type="term" value="C:cytosol"/>
    <property type="evidence" value="ECO:0007669"/>
    <property type="project" value="TreeGrafter"/>
</dbReference>
<keyword evidence="5" id="KW-0413">Isomerase</keyword>
<comment type="catalytic activity">
    <reaction evidence="1">
        <text>[protein]-peptidylproline (omega=180) = [protein]-peptidylproline (omega=0)</text>
        <dbReference type="Rhea" id="RHEA:16237"/>
        <dbReference type="Rhea" id="RHEA-COMP:10747"/>
        <dbReference type="Rhea" id="RHEA-COMP:10748"/>
        <dbReference type="ChEBI" id="CHEBI:83833"/>
        <dbReference type="ChEBI" id="CHEBI:83834"/>
        <dbReference type="EC" id="5.2.1.8"/>
    </reaction>
</comment>
<sequence length="316" mass="36140">MSSTEKRVFLDISLDEKPVGRIEIKLFIKEAPKTCENFRALCTGEVGMAPNNKARLHYKGSEIHRIVKKFMIQGGDITDGDGRGGFSVYGRYFDDEKFVLKHTKPYLLSMANKGPNSNSSQFFITTAPAPHCNGKHVVFGEVARGQETVDLIENLDVDEKSKPRGKVLITNCGEMIRKKKLAKTEEEMAALEAKKKKEASAEIPDVPKSWLYRDNDQAKTTSSTTTGKPRRRERSRSKSREYRPEINVEHVIKVGRRGDRDSRRMYRDVRKDDFGIKVRGRGGVQFRRERSVTPDHWKQNKPSKWTEESRPVDLLP</sequence>
<dbReference type="GO" id="GO:0006457">
    <property type="term" value="P:protein folding"/>
    <property type="evidence" value="ECO:0007669"/>
    <property type="project" value="TreeGrafter"/>
</dbReference>
<evidence type="ECO:0000256" key="1">
    <source>
        <dbReference type="ARBA" id="ARBA00000971"/>
    </source>
</evidence>
<dbReference type="HOGENOM" id="CLU_012062_33_4_1"/>
<dbReference type="STRING" id="31234.E3LT73"/>
<dbReference type="GO" id="GO:0016018">
    <property type="term" value="F:cyclosporin A binding"/>
    <property type="evidence" value="ECO:0007669"/>
    <property type="project" value="TreeGrafter"/>
</dbReference>
<dbReference type="FunCoup" id="E3LT73">
    <property type="interactions" value="11"/>
</dbReference>
<evidence type="ECO:0000256" key="5">
    <source>
        <dbReference type="ARBA" id="ARBA00023235"/>
    </source>
</evidence>
<dbReference type="Pfam" id="PF00160">
    <property type="entry name" value="Pro_isomerase"/>
    <property type="match status" value="1"/>
</dbReference>
<comment type="similarity">
    <text evidence="2">Belongs to the cyclophilin-type PPIase family.</text>
</comment>
<dbReference type="OrthoDB" id="193499at2759"/>
<feature type="compositionally biased region" description="Basic and acidic residues" evidence="6">
    <location>
        <begin position="286"/>
        <end position="316"/>
    </location>
</feature>
<evidence type="ECO:0000256" key="4">
    <source>
        <dbReference type="ARBA" id="ARBA00023110"/>
    </source>
</evidence>
<name>E3LT73_CAERE</name>
<evidence type="ECO:0000256" key="6">
    <source>
        <dbReference type="SAM" id="MobiDB-lite"/>
    </source>
</evidence>
<evidence type="ECO:0000259" key="7">
    <source>
        <dbReference type="PROSITE" id="PS50072"/>
    </source>
</evidence>
<dbReference type="InterPro" id="IPR029000">
    <property type="entry name" value="Cyclophilin-like_dom_sf"/>
</dbReference>
<keyword evidence="4" id="KW-0697">Rotamase</keyword>
<dbReference type="EC" id="5.2.1.8" evidence="3"/>